<evidence type="ECO:0000256" key="2">
    <source>
        <dbReference type="ARBA" id="ARBA00023015"/>
    </source>
</evidence>
<proteinExistence type="inferred from homology"/>
<accession>A0ABX0SGP4</accession>
<organism evidence="6 7">
    <name type="scientific">Brooklawnia cerclae</name>
    <dbReference type="NCBI Taxonomy" id="349934"/>
    <lineage>
        <taxon>Bacteria</taxon>
        <taxon>Bacillati</taxon>
        <taxon>Actinomycetota</taxon>
        <taxon>Actinomycetes</taxon>
        <taxon>Propionibacteriales</taxon>
        <taxon>Propionibacteriaceae</taxon>
        <taxon>Brooklawnia</taxon>
    </lineage>
</organism>
<dbReference type="InterPro" id="IPR036388">
    <property type="entry name" value="WH-like_DNA-bd_sf"/>
</dbReference>
<keyword evidence="2" id="KW-0805">Transcription regulation</keyword>
<evidence type="ECO:0000313" key="6">
    <source>
        <dbReference type="EMBL" id="NIH57160.1"/>
    </source>
</evidence>
<dbReference type="EMBL" id="JAAMOZ010000001">
    <property type="protein sequence ID" value="NIH57160.1"/>
    <property type="molecule type" value="Genomic_DNA"/>
</dbReference>
<keyword evidence="3 6" id="KW-0238">DNA-binding</keyword>
<name>A0ABX0SGP4_9ACTN</name>
<dbReference type="GO" id="GO:0003677">
    <property type="term" value="F:DNA binding"/>
    <property type="evidence" value="ECO:0007669"/>
    <property type="project" value="UniProtKB-KW"/>
</dbReference>
<evidence type="ECO:0000256" key="1">
    <source>
        <dbReference type="ARBA" id="ARBA00009437"/>
    </source>
</evidence>
<sequence length="317" mass="34309">MELRHLELMRDLEHYGSLTAVARATFRTPSAVSQQLRTAQRDLRVPLVEPDGRGVRLTEAGRILAEGCTDVAAALERVQARWDAFRDDLSGTVSIASLPSAATFLMARVFRALDDTGIEIVIHDHDVAEAQFASLAAEVDIVIGHSLTGRRPAGTDGLTVVALAREPLDVAMAAGHRLAGQARIRPDDLLDCEWIGVPVGYPFDTVRLAIESATGASLRIQQRLRDNRLIESLVASSECVAILPRFTTPNGGGLVLRELEGVPATRYVSAILRPDKAERRAVRRVLDELRRAGAAGPLDYASVRSVAESTDRVEPGS</sequence>
<dbReference type="Pfam" id="PF00126">
    <property type="entry name" value="HTH_1"/>
    <property type="match status" value="1"/>
</dbReference>
<dbReference type="Pfam" id="PF03466">
    <property type="entry name" value="LysR_substrate"/>
    <property type="match status" value="1"/>
</dbReference>
<dbReference type="CDD" id="cd05466">
    <property type="entry name" value="PBP2_LTTR_substrate"/>
    <property type="match status" value="1"/>
</dbReference>
<keyword evidence="7" id="KW-1185">Reference proteome</keyword>
<feature type="domain" description="HTH lysR-type" evidence="5">
    <location>
        <begin position="1"/>
        <end position="58"/>
    </location>
</feature>
<evidence type="ECO:0000313" key="7">
    <source>
        <dbReference type="Proteomes" id="UP000749311"/>
    </source>
</evidence>
<gene>
    <name evidence="6" type="ORF">FB473_001805</name>
</gene>
<dbReference type="Proteomes" id="UP000749311">
    <property type="component" value="Unassembled WGS sequence"/>
</dbReference>
<dbReference type="InterPro" id="IPR000847">
    <property type="entry name" value="LysR_HTH_N"/>
</dbReference>
<dbReference type="PANTHER" id="PTHR30346:SF29">
    <property type="entry name" value="LYSR SUBSTRATE-BINDING"/>
    <property type="match status" value="1"/>
</dbReference>
<reference evidence="6 7" key="1">
    <citation type="submission" date="2020-02" db="EMBL/GenBank/DDBJ databases">
        <title>Sequencing the genomes of 1000 actinobacteria strains.</title>
        <authorList>
            <person name="Klenk H.-P."/>
        </authorList>
    </citation>
    <scope>NUCLEOTIDE SEQUENCE [LARGE SCALE GENOMIC DNA]</scope>
    <source>
        <strain evidence="6 7">DSM 19609</strain>
    </source>
</reference>
<dbReference type="PROSITE" id="PS50931">
    <property type="entry name" value="HTH_LYSR"/>
    <property type="match status" value="1"/>
</dbReference>
<dbReference type="SUPFAM" id="SSF46785">
    <property type="entry name" value="Winged helix' DNA-binding domain"/>
    <property type="match status" value="1"/>
</dbReference>
<comment type="similarity">
    <text evidence="1">Belongs to the LysR transcriptional regulatory family.</text>
</comment>
<dbReference type="InterPro" id="IPR005119">
    <property type="entry name" value="LysR_subst-bd"/>
</dbReference>
<evidence type="ECO:0000256" key="4">
    <source>
        <dbReference type="ARBA" id="ARBA00023163"/>
    </source>
</evidence>
<dbReference type="PANTHER" id="PTHR30346">
    <property type="entry name" value="TRANSCRIPTIONAL DUAL REGULATOR HCAR-RELATED"/>
    <property type="match status" value="1"/>
</dbReference>
<evidence type="ECO:0000256" key="3">
    <source>
        <dbReference type="ARBA" id="ARBA00023125"/>
    </source>
</evidence>
<dbReference type="Gene3D" id="3.40.190.10">
    <property type="entry name" value="Periplasmic binding protein-like II"/>
    <property type="match status" value="2"/>
</dbReference>
<dbReference type="SUPFAM" id="SSF53850">
    <property type="entry name" value="Periplasmic binding protein-like II"/>
    <property type="match status" value="1"/>
</dbReference>
<evidence type="ECO:0000259" key="5">
    <source>
        <dbReference type="PROSITE" id="PS50931"/>
    </source>
</evidence>
<protein>
    <submittedName>
        <fullName evidence="6">DNA-binding transcriptional LysR family regulator</fullName>
    </submittedName>
</protein>
<dbReference type="RefSeq" id="WP_167166637.1">
    <property type="nucleotide sequence ID" value="NZ_BAAAOO010000011.1"/>
</dbReference>
<dbReference type="InterPro" id="IPR036390">
    <property type="entry name" value="WH_DNA-bd_sf"/>
</dbReference>
<comment type="caution">
    <text evidence="6">The sequence shown here is derived from an EMBL/GenBank/DDBJ whole genome shotgun (WGS) entry which is preliminary data.</text>
</comment>
<dbReference type="Gene3D" id="1.10.10.10">
    <property type="entry name" value="Winged helix-like DNA-binding domain superfamily/Winged helix DNA-binding domain"/>
    <property type="match status" value="1"/>
</dbReference>
<keyword evidence="4" id="KW-0804">Transcription</keyword>